<evidence type="ECO:0000256" key="1">
    <source>
        <dbReference type="SAM" id="Phobius"/>
    </source>
</evidence>
<proteinExistence type="predicted"/>
<name>A0A1T4JIX1_TREPO</name>
<dbReference type="SUPFAM" id="SSF142984">
    <property type="entry name" value="Nqo1 middle domain-like"/>
    <property type="match status" value="1"/>
</dbReference>
<evidence type="ECO:0000313" key="4">
    <source>
        <dbReference type="EMBL" id="SJZ30116.1"/>
    </source>
</evidence>
<evidence type="ECO:0000256" key="2">
    <source>
        <dbReference type="SAM" id="SignalP"/>
    </source>
</evidence>
<evidence type="ECO:0000313" key="5">
    <source>
        <dbReference type="Proteomes" id="UP000190423"/>
    </source>
</evidence>
<organism evidence="4 5">
    <name type="scientific">Treponema porcinum</name>
    <dbReference type="NCBI Taxonomy" id="261392"/>
    <lineage>
        <taxon>Bacteria</taxon>
        <taxon>Pseudomonadati</taxon>
        <taxon>Spirochaetota</taxon>
        <taxon>Spirochaetia</taxon>
        <taxon>Spirochaetales</taxon>
        <taxon>Treponemataceae</taxon>
        <taxon>Treponema</taxon>
    </lineage>
</organism>
<dbReference type="Gene3D" id="3.10.560.10">
    <property type="entry name" value="Outer membrane lipoprotein wza domain like"/>
    <property type="match status" value="3"/>
</dbReference>
<keyword evidence="1" id="KW-0812">Transmembrane</keyword>
<keyword evidence="2" id="KW-0732">Signal</keyword>
<accession>A0A1T4JIX1</accession>
<dbReference type="OrthoDB" id="354707at2"/>
<feature type="signal peptide" evidence="2">
    <location>
        <begin position="1"/>
        <end position="20"/>
    </location>
</feature>
<dbReference type="PANTHER" id="PTHR33619:SF3">
    <property type="entry name" value="POLYSACCHARIDE EXPORT PROTEIN GFCE-RELATED"/>
    <property type="match status" value="1"/>
</dbReference>
<dbReference type="GO" id="GO:0015159">
    <property type="term" value="F:polysaccharide transmembrane transporter activity"/>
    <property type="evidence" value="ECO:0007669"/>
    <property type="project" value="InterPro"/>
</dbReference>
<protein>
    <submittedName>
        <fullName evidence="4">Protein involved in polysaccharide export, contains SLBB domain of the beta-grasp fold</fullName>
    </submittedName>
</protein>
<dbReference type="RefSeq" id="WP_078932306.1">
    <property type="nucleotide sequence ID" value="NZ_FUWG01000003.1"/>
</dbReference>
<evidence type="ECO:0000259" key="3">
    <source>
        <dbReference type="Pfam" id="PF10531"/>
    </source>
</evidence>
<dbReference type="EMBL" id="FUWG01000003">
    <property type="protein sequence ID" value="SJZ30116.1"/>
    <property type="molecule type" value="Genomic_DNA"/>
</dbReference>
<feature type="transmembrane region" description="Helical" evidence="1">
    <location>
        <begin position="457"/>
        <end position="482"/>
    </location>
</feature>
<dbReference type="Proteomes" id="UP000190423">
    <property type="component" value="Unassembled WGS sequence"/>
</dbReference>
<dbReference type="STRING" id="261392.SAMN02745149_00377"/>
<dbReference type="Pfam" id="PF10531">
    <property type="entry name" value="SLBB"/>
    <property type="match status" value="2"/>
</dbReference>
<dbReference type="InterPro" id="IPR049712">
    <property type="entry name" value="Poly_export"/>
</dbReference>
<keyword evidence="1" id="KW-1133">Transmembrane helix</keyword>
<reference evidence="4 5" key="1">
    <citation type="submission" date="2017-02" db="EMBL/GenBank/DDBJ databases">
        <authorList>
            <person name="Peterson S.W."/>
        </authorList>
    </citation>
    <scope>NUCLEOTIDE SEQUENCE [LARGE SCALE GENOMIC DNA]</scope>
    <source>
        <strain evidence="4 5">ATCC BAA-908</strain>
    </source>
</reference>
<dbReference type="AlphaFoldDB" id="A0A1T4JIX1"/>
<dbReference type="GeneID" id="78315697"/>
<dbReference type="InterPro" id="IPR019554">
    <property type="entry name" value="Soluble_ligand-bd"/>
</dbReference>
<feature type="chain" id="PRO_5013227668" evidence="2">
    <location>
        <begin position="21"/>
        <end position="484"/>
    </location>
</feature>
<keyword evidence="5" id="KW-1185">Reference proteome</keyword>
<dbReference type="PANTHER" id="PTHR33619">
    <property type="entry name" value="POLYSACCHARIDE EXPORT PROTEIN GFCE-RELATED"/>
    <property type="match status" value="1"/>
</dbReference>
<feature type="domain" description="Soluble ligand binding" evidence="3">
    <location>
        <begin position="204"/>
        <end position="241"/>
    </location>
</feature>
<feature type="domain" description="Soluble ligand binding" evidence="3">
    <location>
        <begin position="386"/>
        <end position="422"/>
    </location>
</feature>
<keyword evidence="1" id="KW-0472">Membrane</keyword>
<sequence length="484" mass="54961">MRKFSFIVIISLMSSFLLFSESDRDEEKTDDLFNERVQFAMSNPDYMVTAGDMYLLSYAAGSSYVNYSIPVDNTYEIKVANLATIDGKGKTFLRLKKEVEAIVNRNYPMGGVRFVLTQPALFNVFVKGEVNAARTENAWAMTRLGEVFEKDLTDYSSRRSVTIVSKEGKKNVYDLYKCYAEGDFSQNPYLRPEDTIIVNRYDRKVSVSGAVERPGTYELLPGEQINELIKIYGNGLRSRADMSCVELSRSEDITDSANHIIYLEEKDVSANFTLLDRDSVYIRSFDELRPVIFIEGAIIVSQDSAELISSNRRAVVFEKNEDYVFFVRRNKDLFTESSDLENAYILRDNSKIPLNLQVILYDNEFVSGLSPEKYDTLIVPFKQSFITVAGAVNKPGRYPYIPNRTWEYYIGLAGGFDKTQNHGEVINIRDMNNRKVSKNGFITPESTITAVTNAPTYYFSIYAPVVTTLLSAVSTIFTIIAVTR</sequence>
<gene>
    <name evidence="4" type="ORF">SAMN02745149_00377</name>
</gene>